<accession>A0ACC0AB16</accession>
<evidence type="ECO:0000313" key="2">
    <source>
        <dbReference type="Proteomes" id="UP001060085"/>
    </source>
</evidence>
<dbReference type="Proteomes" id="UP001060085">
    <property type="component" value="Linkage Group LG06"/>
</dbReference>
<name>A0ACC0AB16_CATRO</name>
<organism evidence="1 2">
    <name type="scientific">Catharanthus roseus</name>
    <name type="common">Madagascar periwinkle</name>
    <name type="synonym">Vinca rosea</name>
    <dbReference type="NCBI Taxonomy" id="4058"/>
    <lineage>
        <taxon>Eukaryota</taxon>
        <taxon>Viridiplantae</taxon>
        <taxon>Streptophyta</taxon>
        <taxon>Embryophyta</taxon>
        <taxon>Tracheophyta</taxon>
        <taxon>Spermatophyta</taxon>
        <taxon>Magnoliopsida</taxon>
        <taxon>eudicotyledons</taxon>
        <taxon>Gunneridae</taxon>
        <taxon>Pentapetalae</taxon>
        <taxon>asterids</taxon>
        <taxon>lamiids</taxon>
        <taxon>Gentianales</taxon>
        <taxon>Apocynaceae</taxon>
        <taxon>Rauvolfioideae</taxon>
        <taxon>Vinceae</taxon>
        <taxon>Catharanthinae</taxon>
        <taxon>Catharanthus</taxon>
    </lineage>
</organism>
<dbReference type="EMBL" id="CM044706">
    <property type="protein sequence ID" value="KAI5657956.1"/>
    <property type="molecule type" value="Genomic_DNA"/>
</dbReference>
<proteinExistence type="predicted"/>
<gene>
    <name evidence="1" type="ORF">M9H77_26749</name>
</gene>
<keyword evidence="2" id="KW-1185">Reference proteome</keyword>
<sequence>MPALVNRPSPARASCGGHSWGILGRSMQRPAGLVLMVSCSPLFAFDGTCPLSPQYVSTLWAPLGVRVGQPSFPILCSPRDLLKSLGFHGPCPRRYPVSIAETHPLVVHEPNEVHGWFLSVRASEALSHQSFAILCSLKAAKVTLRTSSYLRIFGTSSIKIWSDHPGPTTQKKYMVGLLYISKTRGPHTYDPNPNASSTDKRLLAPIQVIKYVHLPVLYPTPTLPEDTGY</sequence>
<comment type="caution">
    <text evidence="1">The sequence shown here is derived from an EMBL/GenBank/DDBJ whole genome shotgun (WGS) entry which is preliminary data.</text>
</comment>
<reference evidence="2" key="1">
    <citation type="journal article" date="2023" name="Nat. Plants">
        <title>Single-cell RNA sequencing provides a high-resolution roadmap for understanding the multicellular compartmentation of specialized metabolism.</title>
        <authorList>
            <person name="Sun S."/>
            <person name="Shen X."/>
            <person name="Li Y."/>
            <person name="Li Y."/>
            <person name="Wang S."/>
            <person name="Li R."/>
            <person name="Zhang H."/>
            <person name="Shen G."/>
            <person name="Guo B."/>
            <person name="Wei J."/>
            <person name="Xu J."/>
            <person name="St-Pierre B."/>
            <person name="Chen S."/>
            <person name="Sun C."/>
        </authorList>
    </citation>
    <scope>NUCLEOTIDE SEQUENCE [LARGE SCALE GENOMIC DNA]</scope>
</reference>
<evidence type="ECO:0000313" key="1">
    <source>
        <dbReference type="EMBL" id="KAI5657956.1"/>
    </source>
</evidence>
<protein>
    <submittedName>
        <fullName evidence="1">Uncharacterized protein</fullName>
    </submittedName>
</protein>